<feature type="region of interest" description="Disordered" evidence="1">
    <location>
        <begin position="20"/>
        <end position="158"/>
    </location>
</feature>
<dbReference type="OrthoDB" id="5308957at2759"/>
<organism evidence="3 4">
    <name type="scientific">Colletotrichum fioriniae PJ7</name>
    <dbReference type="NCBI Taxonomy" id="1445577"/>
    <lineage>
        <taxon>Eukaryota</taxon>
        <taxon>Fungi</taxon>
        <taxon>Dikarya</taxon>
        <taxon>Ascomycota</taxon>
        <taxon>Pezizomycotina</taxon>
        <taxon>Sordariomycetes</taxon>
        <taxon>Hypocreomycetidae</taxon>
        <taxon>Glomerellales</taxon>
        <taxon>Glomerellaceae</taxon>
        <taxon>Colletotrichum</taxon>
        <taxon>Colletotrichum acutatum species complex</taxon>
    </lineage>
</organism>
<dbReference type="EMBL" id="JARH01001033">
    <property type="protein sequence ID" value="EXF73909.1"/>
    <property type="molecule type" value="Genomic_DNA"/>
</dbReference>
<feature type="compositionally biased region" description="Gly residues" evidence="1">
    <location>
        <begin position="122"/>
        <end position="135"/>
    </location>
</feature>
<evidence type="ECO:0000313" key="3">
    <source>
        <dbReference type="EMBL" id="EXF73909.1"/>
    </source>
</evidence>
<feature type="compositionally biased region" description="Gly residues" evidence="1">
    <location>
        <begin position="39"/>
        <end position="54"/>
    </location>
</feature>
<protein>
    <recommendedName>
        <fullName evidence="2">Clr5 domain-containing protein</fullName>
    </recommendedName>
</protein>
<dbReference type="InterPro" id="IPR025676">
    <property type="entry name" value="Clr5_dom"/>
</dbReference>
<proteinExistence type="predicted"/>
<dbReference type="Proteomes" id="UP000020467">
    <property type="component" value="Unassembled WGS sequence"/>
</dbReference>
<feature type="compositionally biased region" description="Gly residues" evidence="1">
    <location>
        <begin position="78"/>
        <end position="95"/>
    </location>
</feature>
<feature type="domain" description="Clr5" evidence="2">
    <location>
        <begin position="234"/>
        <end position="286"/>
    </location>
</feature>
<dbReference type="Pfam" id="PF14420">
    <property type="entry name" value="Clr5"/>
    <property type="match status" value="1"/>
</dbReference>
<reference evidence="3 4" key="1">
    <citation type="submission" date="2014-02" db="EMBL/GenBank/DDBJ databases">
        <title>The genome sequence of Colletotrichum fioriniae PJ7.</title>
        <authorList>
            <person name="Baroncelli R."/>
            <person name="Thon M.R."/>
        </authorList>
    </citation>
    <scope>NUCLEOTIDE SEQUENCE [LARGE SCALE GENOMIC DNA]</scope>
    <source>
        <strain evidence="3 4">PJ7</strain>
    </source>
</reference>
<dbReference type="KEGG" id="cfj:CFIO01_10559"/>
<keyword evidence="4" id="KW-1185">Reference proteome</keyword>
<feature type="compositionally biased region" description="Basic and acidic residues" evidence="1">
    <location>
        <begin position="24"/>
        <end position="36"/>
    </location>
</feature>
<comment type="caution">
    <text evidence="3">The sequence shown here is derived from an EMBL/GenBank/DDBJ whole genome shotgun (WGS) entry which is preliminary data.</text>
</comment>
<name>A0A010R8B2_9PEZI</name>
<gene>
    <name evidence="3" type="ORF">CFIO01_10559</name>
</gene>
<evidence type="ECO:0000259" key="2">
    <source>
        <dbReference type="Pfam" id="PF14420"/>
    </source>
</evidence>
<sequence length="565" mass="62559">MDTPKPALVETHLAARKALALEGEEAREHWRRRQQEADAGGGGFGLGPGDGYGEVGEDDFGPTEEIRFEDLFGDIFGSFGGGGGRGSMGGNGRGGRTFESRPDPGTEPGPGPGPGPDQGRTDGLGGQGGGGGGGDRNPDPAANGPGRNGGTFRPGYQSPPGHYGGGWYGYGPAFGEAARARRGGAGMTFADLFELYQSWPGPDNTFGDYDESGNMPDAPHDVSVLAASKTYANEKDWNRMQPIITKLYRDENKSLRQVREIMESQYHFYATTKMYKSRLKTWKLGKKLKEAEVMVMLRQKEDRDATGKPSQFFLRGQQVNWDRVVQYLKRRPDLQDTNGVDIARYIEASLDIKCSTPSPTLSKTEIPRRMESHPDLRRLDDSFRIIHSYLDGAFETGLVIIDGRSLYGPNGKPAKQRVRKWHDDMADVHALLSSRKTTTGFCLLNKQLDLLKQLIREQDPELLILTFHDILDLEPKLYETLLVFVCRMHQAIFGEQHPLSLIWDNLVRFTEDTRVQFVLRTAVFTANEMEAKMGAQSAMAEALECLQVDVHKKSGSKDTFGSSRD</sequence>
<dbReference type="HOGENOM" id="CLU_482314_0_0_1"/>
<dbReference type="PANTHER" id="PTHR38788">
    <property type="entry name" value="CLR5 DOMAIN-CONTAINING PROTEIN"/>
    <property type="match status" value="1"/>
</dbReference>
<evidence type="ECO:0000313" key="4">
    <source>
        <dbReference type="Proteomes" id="UP000020467"/>
    </source>
</evidence>
<dbReference type="PANTHER" id="PTHR38788:SF3">
    <property type="entry name" value="CLR5 DOMAIN-CONTAINING PROTEIN"/>
    <property type="match status" value="1"/>
</dbReference>
<dbReference type="eggNOG" id="ENOG502RZNG">
    <property type="taxonomic scope" value="Eukaryota"/>
</dbReference>
<dbReference type="AlphaFoldDB" id="A0A010R8B2"/>
<accession>A0A010R8B2</accession>
<feature type="compositionally biased region" description="Pro residues" evidence="1">
    <location>
        <begin position="105"/>
        <end position="115"/>
    </location>
</feature>
<dbReference type="STRING" id="1445577.A0A010R8B2"/>
<evidence type="ECO:0000256" key="1">
    <source>
        <dbReference type="SAM" id="MobiDB-lite"/>
    </source>
</evidence>